<sequence length="189" mass="21063">MSHDLRRPSRNERVVVRTPWPLLWVGGPAAAALWVGMWAAVRLAVTQGDWMAPFRGSGIGAVGSVVGWLIVLVLLVVLPVGVWYAASYREVLDPRGVSLRVGRRRTHTPREQVVSVHYVDASAVDGRQRPSRVFVMADGQKQPVARFTARDRGWRRAVDILAQWLRESPELAADSRTREFFAPHLDGPA</sequence>
<dbReference type="Proteomes" id="UP001500556">
    <property type="component" value="Unassembled WGS sequence"/>
</dbReference>
<name>A0ABP8Y0D1_9MICO</name>
<comment type="caution">
    <text evidence="2">The sequence shown here is derived from an EMBL/GenBank/DDBJ whole genome shotgun (WGS) entry which is preliminary data.</text>
</comment>
<evidence type="ECO:0000313" key="2">
    <source>
        <dbReference type="EMBL" id="GAA4719042.1"/>
    </source>
</evidence>
<feature type="transmembrane region" description="Helical" evidence="1">
    <location>
        <begin position="21"/>
        <end position="45"/>
    </location>
</feature>
<keyword evidence="1" id="KW-0812">Transmembrane</keyword>
<protein>
    <recommendedName>
        <fullName evidence="4">DUF304 domain-containing protein</fullName>
    </recommendedName>
</protein>
<proteinExistence type="predicted"/>
<organism evidence="2 3">
    <name type="scientific">Pedococcus ginsenosidimutans</name>
    <dbReference type="NCBI Taxonomy" id="490570"/>
    <lineage>
        <taxon>Bacteria</taxon>
        <taxon>Bacillati</taxon>
        <taxon>Actinomycetota</taxon>
        <taxon>Actinomycetes</taxon>
        <taxon>Micrococcales</taxon>
        <taxon>Intrasporangiaceae</taxon>
        <taxon>Pedococcus</taxon>
    </lineage>
</organism>
<keyword evidence="1" id="KW-0472">Membrane</keyword>
<dbReference type="RefSeq" id="WP_345502287.1">
    <property type="nucleotide sequence ID" value="NZ_BAABLO010000004.1"/>
</dbReference>
<evidence type="ECO:0000256" key="1">
    <source>
        <dbReference type="SAM" id="Phobius"/>
    </source>
</evidence>
<reference evidence="3" key="1">
    <citation type="journal article" date="2019" name="Int. J. Syst. Evol. Microbiol.">
        <title>The Global Catalogue of Microorganisms (GCM) 10K type strain sequencing project: providing services to taxonomists for standard genome sequencing and annotation.</title>
        <authorList>
            <consortium name="The Broad Institute Genomics Platform"/>
            <consortium name="The Broad Institute Genome Sequencing Center for Infectious Disease"/>
            <person name="Wu L."/>
            <person name="Ma J."/>
        </authorList>
    </citation>
    <scope>NUCLEOTIDE SEQUENCE [LARGE SCALE GENOMIC DNA]</scope>
    <source>
        <strain evidence="3">JCM 18961</strain>
    </source>
</reference>
<keyword evidence="1" id="KW-1133">Transmembrane helix</keyword>
<dbReference type="EMBL" id="BAABLO010000004">
    <property type="protein sequence ID" value="GAA4719042.1"/>
    <property type="molecule type" value="Genomic_DNA"/>
</dbReference>
<accession>A0ABP8Y0D1</accession>
<feature type="transmembrane region" description="Helical" evidence="1">
    <location>
        <begin position="65"/>
        <end position="86"/>
    </location>
</feature>
<gene>
    <name evidence="2" type="ORF">GCM10025782_15430</name>
</gene>
<evidence type="ECO:0008006" key="4">
    <source>
        <dbReference type="Google" id="ProtNLM"/>
    </source>
</evidence>
<keyword evidence="3" id="KW-1185">Reference proteome</keyword>
<evidence type="ECO:0000313" key="3">
    <source>
        <dbReference type="Proteomes" id="UP001500556"/>
    </source>
</evidence>